<keyword evidence="5" id="KW-1185">Reference proteome</keyword>
<dbReference type="GO" id="GO:0046872">
    <property type="term" value="F:metal ion binding"/>
    <property type="evidence" value="ECO:0007669"/>
    <property type="project" value="UniProtKB-KW"/>
</dbReference>
<dbReference type="Pfam" id="PF00149">
    <property type="entry name" value="Metallophos"/>
    <property type="match status" value="1"/>
</dbReference>
<proteinExistence type="predicted"/>
<dbReference type="SUPFAM" id="SSF56300">
    <property type="entry name" value="Metallo-dependent phosphatases"/>
    <property type="match status" value="1"/>
</dbReference>
<protein>
    <recommendedName>
        <fullName evidence="3">Calcineurin-like phosphoesterase domain-containing protein</fullName>
    </recommendedName>
</protein>
<dbReference type="RefSeq" id="WP_184678687.1">
    <property type="nucleotide sequence ID" value="NZ_JACHGY010000001.1"/>
</dbReference>
<dbReference type="AlphaFoldDB" id="A0A7X0HB82"/>
<keyword evidence="1" id="KW-0479">Metal-binding</keyword>
<name>A0A7X0HB82_9BACT</name>
<dbReference type="InterPro" id="IPR004843">
    <property type="entry name" value="Calcineurin-like_PHP"/>
</dbReference>
<dbReference type="InterPro" id="IPR051158">
    <property type="entry name" value="Metallophosphoesterase_sf"/>
</dbReference>
<feature type="domain" description="Calcineurin-like phosphoesterase" evidence="3">
    <location>
        <begin position="25"/>
        <end position="189"/>
    </location>
</feature>
<keyword evidence="2" id="KW-0378">Hydrolase</keyword>
<dbReference type="GO" id="GO:0008758">
    <property type="term" value="F:UDP-2,3-diacylglucosamine hydrolase activity"/>
    <property type="evidence" value="ECO:0007669"/>
    <property type="project" value="TreeGrafter"/>
</dbReference>
<sequence>MTRRPILQLLDLPLRHLPEELDGVRLAHISDLHVRKDRARFRQLIEELADADLDLACYTGDYMTWPGDEEVALQVMGRVIEAASPRLGQFGIFGNHDSAELARRFEELPVHWLINDAVELKGLPLEVSGLSRERHRMFDAARVAARMSGVAESNQGGTPFRILLSHHPYTLIHAADLGADLMLAGHSHGGQCRLPGARALANSSRLPRHLTAGRFRYRGTEAMVCRGLGEVHLPLRLNCPPHVPIYVLRRDPSGPKKTNPPISGFESVWSW</sequence>
<evidence type="ECO:0000256" key="2">
    <source>
        <dbReference type="ARBA" id="ARBA00022801"/>
    </source>
</evidence>
<dbReference type="PANTHER" id="PTHR31302:SF31">
    <property type="entry name" value="PHOSPHODIESTERASE YAEI"/>
    <property type="match status" value="1"/>
</dbReference>
<gene>
    <name evidence="4" type="ORF">HNQ40_003006</name>
</gene>
<evidence type="ECO:0000313" key="5">
    <source>
        <dbReference type="Proteomes" id="UP000541810"/>
    </source>
</evidence>
<accession>A0A7X0HB82</accession>
<dbReference type="Gene3D" id="3.60.21.10">
    <property type="match status" value="1"/>
</dbReference>
<dbReference type="InterPro" id="IPR029052">
    <property type="entry name" value="Metallo-depent_PP-like"/>
</dbReference>
<reference evidence="4 5" key="1">
    <citation type="submission" date="2020-08" db="EMBL/GenBank/DDBJ databases">
        <title>Genomic Encyclopedia of Type Strains, Phase IV (KMG-IV): sequencing the most valuable type-strain genomes for metagenomic binning, comparative biology and taxonomic classification.</title>
        <authorList>
            <person name="Goeker M."/>
        </authorList>
    </citation>
    <scope>NUCLEOTIDE SEQUENCE [LARGE SCALE GENOMIC DNA]</scope>
    <source>
        <strain evidence="4 5">DSM 103725</strain>
    </source>
</reference>
<dbReference type="PANTHER" id="PTHR31302">
    <property type="entry name" value="TRANSMEMBRANE PROTEIN WITH METALLOPHOSPHOESTERASE DOMAIN-RELATED"/>
    <property type="match status" value="1"/>
</dbReference>
<dbReference type="Proteomes" id="UP000541810">
    <property type="component" value="Unassembled WGS sequence"/>
</dbReference>
<dbReference type="GO" id="GO:0016020">
    <property type="term" value="C:membrane"/>
    <property type="evidence" value="ECO:0007669"/>
    <property type="project" value="GOC"/>
</dbReference>
<comment type="caution">
    <text evidence="4">The sequence shown here is derived from an EMBL/GenBank/DDBJ whole genome shotgun (WGS) entry which is preliminary data.</text>
</comment>
<evidence type="ECO:0000313" key="4">
    <source>
        <dbReference type="EMBL" id="MBB6431200.1"/>
    </source>
</evidence>
<dbReference type="GO" id="GO:0009245">
    <property type="term" value="P:lipid A biosynthetic process"/>
    <property type="evidence" value="ECO:0007669"/>
    <property type="project" value="TreeGrafter"/>
</dbReference>
<evidence type="ECO:0000259" key="3">
    <source>
        <dbReference type="Pfam" id="PF00149"/>
    </source>
</evidence>
<dbReference type="EMBL" id="JACHGY010000001">
    <property type="protein sequence ID" value="MBB6431200.1"/>
    <property type="molecule type" value="Genomic_DNA"/>
</dbReference>
<organism evidence="4 5">
    <name type="scientific">Algisphaera agarilytica</name>
    <dbReference type="NCBI Taxonomy" id="1385975"/>
    <lineage>
        <taxon>Bacteria</taxon>
        <taxon>Pseudomonadati</taxon>
        <taxon>Planctomycetota</taxon>
        <taxon>Phycisphaerae</taxon>
        <taxon>Phycisphaerales</taxon>
        <taxon>Phycisphaeraceae</taxon>
        <taxon>Algisphaera</taxon>
    </lineage>
</organism>
<evidence type="ECO:0000256" key="1">
    <source>
        <dbReference type="ARBA" id="ARBA00022723"/>
    </source>
</evidence>